<keyword evidence="2" id="KW-0819">tRNA processing</keyword>
<keyword evidence="3" id="KW-0413">Isomerase</keyword>
<dbReference type="SUPFAM" id="SSF55120">
    <property type="entry name" value="Pseudouridine synthase"/>
    <property type="match status" value="1"/>
</dbReference>
<comment type="catalytic activity">
    <reaction evidence="4">
        <text>a uridine in tRNA = a pseudouridine in tRNA</text>
        <dbReference type="Rhea" id="RHEA:54572"/>
        <dbReference type="Rhea" id="RHEA-COMP:13339"/>
        <dbReference type="Rhea" id="RHEA-COMP:13934"/>
        <dbReference type="ChEBI" id="CHEBI:65314"/>
        <dbReference type="ChEBI" id="CHEBI:65315"/>
    </reaction>
</comment>
<dbReference type="InterPro" id="IPR011760">
    <property type="entry name" value="PsdUridine_synth_TruD_insert"/>
</dbReference>
<comment type="caution">
    <text evidence="7">The sequence shown here is derived from an EMBL/GenBank/DDBJ whole genome shotgun (WGS) entry which is preliminary data.</text>
</comment>
<dbReference type="PANTHER" id="PTHR13326">
    <property type="entry name" value="TRNA PSEUDOURIDINE SYNTHASE D"/>
    <property type="match status" value="1"/>
</dbReference>
<dbReference type="GO" id="GO:0005634">
    <property type="term" value="C:nucleus"/>
    <property type="evidence" value="ECO:0007669"/>
    <property type="project" value="TreeGrafter"/>
</dbReference>
<keyword evidence="8" id="KW-1185">Reference proteome</keyword>
<feature type="compositionally biased region" description="Acidic residues" evidence="5">
    <location>
        <begin position="718"/>
        <end position="731"/>
    </location>
</feature>
<evidence type="ECO:0000313" key="7">
    <source>
        <dbReference type="EMBL" id="KAK3926792.1"/>
    </source>
</evidence>
<organism evidence="7 8">
    <name type="scientific">Frankliniella fusca</name>
    <dbReference type="NCBI Taxonomy" id="407009"/>
    <lineage>
        <taxon>Eukaryota</taxon>
        <taxon>Metazoa</taxon>
        <taxon>Ecdysozoa</taxon>
        <taxon>Arthropoda</taxon>
        <taxon>Hexapoda</taxon>
        <taxon>Insecta</taxon>
        <taxon>Pterygota</taxon>
        <taxon>Neoptera</taxon>
        <taxon>Paraneoptera</taxon>
        <taxon>Thysanoptera</taxon>
        <taxon>Terebrantia</taxon>
        <taxon>Thripoidea</taxon>
        <taxon>Thripidae</taxon>
        <taxon>Frankliniella</taxon>
    </lineage>
</organism>
<dbReference type="NCBIfam" id="TIGR00094">
    <property type="entry name" value="tRNA_TruD_broad"/>
    <property type="match status" value="1"/>
</dbReference>
<reference evidence="7" key="2">
    <citation type="journal article" date="2023" name="BMC Genomics">
        <title>Pest status, molecular evolution, and epigenetic factors derived from the genome assembly of Frankliniella fusca, a thysanopteran phytovirus vector.</title>
        <authorList>
            <person name="Catto M.A."/>
            <person name="Labadie P.E."/>
            <person name="Jacobson A.L."/>
            <person name="Kennedy G.G."/>
            <person name="Srinivasan R."/>
            <person name="Hunt B.G."/>
        </authorList>
    </citation>
    <scope>NUCLEOTIDE SEQUENCE</scope>
    <source>
        <strain evidence="7">PL_HMW_Pooled</strain>
    </source>
</reference>
<feature type="region of interest" description="Disordered" evidence="5">
    <location>
        <begin position="712"/>
        <end position="747"/>
    </location>
</feature>
<dbReference type="PROSITE" id="PS50984">
    <property type="entry name" value="TRUD"/>
    <property type="match status" value="1"/>
</dbReference>
<dbReference type="Proteomes" id="UP001219518">
    <property type="component" value="Unassembled WGS sequence"/>
</dbReference>
<gene>
    <name evidence="7" type="ORF">KUF71_015128</name>
</gene>
<protein>
    <submittedName>
        <fullName evidence="7">Pseudouridylate synthase 7-like protein</fullName>
    </submittedName>
</protein>
<evidence type="ECO:0000256" key="2">
    <source>
        <dbReference type="ARBA" id="ARBA00022694"/>
    </source>
</evidence>
<feature type="domain" description="TRUD" evidence="6">
    <location>
        <begin position="373"/>
        <end position="614"/>
    </location>
</feature>
<dbReference type="InterPro" id="IPR001656">
    <property type="entry name" value="PsdUridine_synth_TruD"/>
</dbReference>
<dbReference type="PIRSF" id="PIRSF037016">
    <property type="entry name" value="Pseudouridin_synth_euk_prd"/>
    <property type="match status" value="1"/>
</dbReference>
<dbReference type="InterPro" id="IPR020103">
    <property type="entry name" value="PsdUridine_synth_cat_dom_sf"/>
</dbReference>
<dbReference type="Pfam" id="PF01142">
    <property type="entry name" value="TruD"/>
    <property type="match status" value="1"/>
</dbReference>
<dbReference type="InterPro" id="IPR042214">
    <property type="entry name" value="TruD_catalytic"/>
</dbReference>
<dbReference type="GO" id="GO:0009982">
    <property type="term" value="F:pseudouridine synthase activity"/>
    <property type="evidence" value="ECO:0007669"/>
    <property type="project" value="InterPro"/>
</dbReference>
<dbReference type="GO" id="GO:0003723">
    <property type="term" value="F:RNA binding"/>
    <property type="evidence" value="ECO:0007669"/>
    <property type="project" value="InterPro"/>
</dbReference>
<comment type="similarity">
    <text evidence="1">Belongs to the pseudouridine synthase TruD family.</text>
</comment>
<evidence type="ECO:0000256" key="3">
    <source>
        <dbReference type="ARBA" id="ARBA00023235"/>
    </source>
</evidence>
<feature type="region of interest" description="Disordered" evidence="5">
    <location>
        <begin position="1"/>
        <end position="56"/>
    </location>
</feature>
<dbReference type="CDD" id="cd02576">
    <property type="entry name" value="PseudoU_synth_ScPUS7"/>
    <property type="match status" value="1"/>
</dbReference>
<evidence type="ECO:0000313" key="8">
    <source>
        <dbReference type="Proteomes" id="UP001219518"/>
    </source>
</evidence>
<dbReference type="GO" id="GO:0008033">
    <property type="term" value="P:tRNA processing"/>
    <property type="evidence" value="ECO:0007669"/>
    <property type="project" value="UniProtKB-KW"/>
</dbReference>
<feature type="compositionally biased region" description="Basic residues" evidence="5">
    <location>
        <begin position="1"/>
        <end position="25"/>
    </location>
</feature>
<reference evidence="7" key="1">
    <citation type="submission" date="2021-07" db="EMBL/GenBank/DDBJ databases">
        <authorList>
            <person name="Catto M.A."/>
            <person name="Jacobson A."/>
            <person name="Kennedy G."/>
            <person name="Labadie P."/>
            <person name="Hunt B.G."/>
            <person name="Srinivasan R."/>
        </authorList>
    </citation>
    <scope>NUCLEOTIDE SEQUENCE</scope>
    <source>
        <strain evidence="7">PL_HMW_Pooled</strain>
        <tissue evidence="7">Head</tissue>
    </source>
</reference>
<evidence type="ECO:0000256" key="5">
    <source>
        <dbReference type="SAM" id="MobiDB-lite"/>
    </source>
</evidence>
<dbReference type="GO" id="GO:0001522">
    <property type="term" value="P:pseudouridine synthesis"/>
    <property type="evidence" value="ECO:0007669"/>
    <property type="project" value="InterPro"/>
</dbReference>
<proteinExistence type="inferred from homology"/>
<sequence>MRGDRKHQGRGRGRGGRGGPHRGNRWRGGFRGEKSAATGGIRERGKGNERPQNTMAPRLSEDEVGITEFIGQHDGFKAVMKHRFSDFHVNEIDCDGNVVKLTSLEVPIEEQTPILRHELIPEEVWERISNMVLMYTKSKCRDSTQNRIAASSGVSKLKQESPQVVPDKICEENRDPPASSEEQSTDTESVPQKEESQSVELDVTTMDKDSRRAIHTCVKLAFKEVNSNTVDRDGKKFVTFSVGGARDNRGKWPASRKGEYLHFVVHKRNMDTSDTVNLISEKLWLKPNTLTFAGTKDKRAITSQLMCIRRGEPSRLFNLSKGLQNIYLGNYVFKEKSLKLGDLMGNQFRIALRFVDGSDEQINSGLESLRNNGFINYYGLQRFGTNKAVPTHCIGKALFLGDWEKAVDLILQPRDSFPVLKSALDEWRSNKDAKAALRKLPRSFHSLEECLLQGLEKHGSKDFVNALSMVPRNTRLMYLHAYQSLIWNKSVSQRIKEFGFQPVVGDLVLVKSEKESNEEECESLDTSLLSSSEVEIAERLKKQEVQYITENNITDFKMQDIVLPLPGCNIVYPSNSIGDFMRNLLKEDGLSCETKQHNVKQYNVGGTYRHIIAKVDKLDWEIIKFKDSEKDLILGDYEELKERTIMRDQLEDANYKAIILSMCLEPSTYATMAIREVTKTDTSAFTQASMSAASVDVENIQSTEVILNEASSTTENMATEDDIKEESDDAQVCDSDTMTAEKDTVVENENKSVKRKINESLGDEIAEKKLKET</sequence>
<dbReference type="AlphaFoldDB" id="A0AAE1HSU3"/>
<name>A0AAE1HSU3_9NEOP</name>
<evidence type="ECO:0000256" key="1">
    <source>
        <dbReference type="ARBA" id="ARBA00007953"/>
    </source>
</evidence>
<feature type="region of interest" description="Disordered" evidence="5">
    <location>
        <begin position="146"/>
        <end position="203"/>
    </location>
</feature>
<evidence type="ECO:0000256" key="4">
    <source>
        <dbReference type="ARBA" id="ARBA00036943"/>
    </source>
</evidence>
<feature type="compositionally biased region" description="Polar residues" evidence="5">
    <location>
        <begin position="180"/>
        <end position="190"/>
    </location>
</feature>
<dbReference type="PANTHER" id="PTHR13326:SF31">
    <property type="entry name" value="PSEUDOURIDYLATE SYNTHASE 7 HOMOLOG"/>
    <property type="match status" value="1"/>
</dbReference>
<evidence type="ECO:0000259" key="6">
    <source>
        <dbReference type="PROSITE" id="PS50984"/>
    </source>
</evidence>
<dbReference type="EMBL" id="JAHWGI010001270">
    <property type="protein sequence ID" value="KAK3926792.1"/>
    <property type="molecule type" value="Genomic_DNA"/>
</dbReference>
<accession>A0AAE1HSU3</accession>
<dbReference type="Gene3D" id="3.30.2350.20">
    <property type="entry name" value="TruD, catalytic domain"/>
    <property type="match status" value="2"/>
</dbReference>